<organism evidence="1 2">
    <name type="scientific">Panagrolaimus sp. PS1159</name>
    <dbReference type="NCBI Taxonomy" id="55785"/>
    <lineage>
        <taxon>Eukaryota</taxon>
        <taxon>Metazoa</taxon>
        <taxon>Ecdysozoa</taxon>
        <taxon>Nematoda</taxon>
        <taxon>Chromadorea</taxon>
        <taxon>Rhabditida</taxon>
        <taxon>Tylenchina</taxon>
        <taxon>Panagrolaimomorpha</taxon>
        <taxon>Panagrolaimoidea</taxon>
        <taxon>Panagrolaimidae</taxon>
        <taxon>Panagrolaimus</taxon>
    </lineage>
</organism>
<dbReference type="WBParaSite" id="PS1159_v2.g12085.t1">
    <property type="protein sequence ID" value="PS1159_v2.g12085.t1"/>
    <property type="gene ID" value="PS1159_v2.g12085"/>
</dbReference>
<sequence>SMFKQMGTRKFVADTVDLNHRIEGRTFTVGWLLDSLRANDQVYKNLHCDRAVKEVTSSDISGGKGFASVICRCVIKFVDSIDDSDIYTTILKIPGFESLEETQGKCDDSGEQWFDDEGKKEMSEMHRLECCFYTELSPILDIPLPKVYNVVEWIYGKKEGCIHMEDLTLRGKTISYFDNINLTQVKEFIRHLAHFHKKTLSADPAIWKGKFVIKKMNAFKNALTRQPIYMSRRF</sequence>
<dbReference type="Proteomes" id="UP000887580">
    <property type="component" value="Unplaced"/>
</dbReference>
<evidence type="ECO:0000313" key="1">
    <source>
        <dbReference type="Proteomes" id="UP000887580"/>
    </source>
</evidence>
<protein>
    <submittedName>
        <fullName evidence="2">Uncharacterized protein</fullName>
    </submittedName>
</protein>
<reference evidence="2" key="1">
    <citation type="submission" date="2022-11" db="UniProtKB">
        <authorList>
            <consortium name="WormBaseParasite"/>
        </authorList>
    </citation>
    <scope>IDENTIFICATION</scope>
</reference>
<evidence type="ECO:0000313" key="2">
    <source>
        <dbReference type="WBParaSite" id="PS1159_v2.g12085.t1"/>
    </source>
</evidence>
<name>A0AC35F1Q0_9BILA</name>
<proteinExistence type="predicted"/>
<accession>A0AC35F1Q0</accession>